<dbReference type="EMBL" id="ABEU02000006">
    <property type="status" value="NOT_ANNOTATED_CDS"/>
    <property type="molecule type" value="Genomic_DNA"/>
</dbReference>
<dbReference type="InterPro" id="IPR036265">
    <property type="entry name" value="HIT-like_sf"/>
</dbReference>
<dbReference type="Gramene" id="Pp3c6_3420V3.2">
    <property type="protein sequence ID" value="Pp3c6_3420V3.2"/>
    <property type="gene ID" value="Pp3c6_3420"/>
</dbReference>
<keyword evidence="4" id="KW-1185">Reference proteome</keyword>
<dbReference type="PANTHER" id="PTHR12486:SF5">
    <property type="entry name" value="ADENOSINE 5'-MONOPHOSPHORAMIDASE HINT3"/>
    <property type="match status" value="1"/>
</dbReference>
<reference evidence="3 4" key="1">
    <citation type="journal article" date="2008" name="Science">
        <title>The Physcomitrella genome reveals evolutionary insights into the conquest of land by plants.</title>
        <authorList>
            <person name="Rensing S."/>
            <person name="Lang D."/>
            <person name="Zimmer A."/>
            <person name="Terry A."/>
            <person name="Salamov A."/>
            <person name="Shapiro H."/>
            <person name="Nishiyama T."/>
            <person name="Perroud P.-F."/>
            <person name="Lindquist E."/>
            <person name="Kamisugi Y."/>
            <person name="Tanahashi T."/>
            <person name="Sakakibara K."/>
            <person name="Fujita T."/>
            <person name="Oishi K."/>
            <person name="Shin-I T."/>
            <person name="Kuroki Y."/>
            <person name="Toyoda A."/>
            <person name="Suzuki Y."/>
            <person name="Hashimoto A."/>
            <person name="Yamaguchi K."/>
            <person name="Sugano A."/>
            <person name="Kohara Y."/>
            <person name="Fujiyama A."/>
            <person name="Anterola A."/>
            <person name="Aoki S."/>
            <person name="Ashton N."/>
            <person name="Barbazuk W.B."/>
            <person name="Barker E."/>
            <person name="Bennetzen J."/>
            <person name="Bezanilla M."/>
            <person name="Blankenship R."/>
            <person name="Cho S.H."/>
            <person name="Dutcher S."/>
            <person name="Estelle M."/>
            <person name="Fawcett J.A."/>
            <person name="Gundlach H."/>
            <person name="Hanada K."/>
            <person name="Heyl A."/>
            <person name="Hicks K.A."/>
            <person name="Hugh J."/>
            <person name="Lohr M."/>
            <person name="Mayer K."/>
            <person name="Melkozernov A."/>
            <person name="Murata T."/>
            <person name="Nelson D."/>
            <person name="Pils B."/>
            <person name="Prigge M."/>
            <person name="Reiss B."/>
            <person name="Renner T."/>
            <person name="Rombauts S."/>
            <person name="Rushton P."/>
            <person name="Sanderfoot A."/>
            <person name="Schween G."/>
            <person name="Shiu S.-H."/>
            <person name="Stueber K."/>
            <person name="Theodoulou F.L."/>
            <person name="Tu H."/>
            <person name="Van de Peer Y."/>
            <person name="Verrier P.J."/>
            <person name="Waters E."/>
            <person name="Wood A."/>
            <person name="Yang L."/>
            <person name="Cove D."/>
            <person name="Cuming A."/>
            <person name="Hasebe M."/>
            <person name="Lucas S."/>
            <person name="Mishler D.B."/>
            <person name="Reski R."/>
            <person name="Grigoriev I."/>
            <person name="Quatrano R.S."/>
            <person name="Boore J.L."/>
        </authorList>
    </citation>
    <scope>NUCLEOTIDE SEQUENCE [LARGE SCALE GENOMIC DNA]</scope>
    <source>
        <strain evidence="3 4">cv. Gransden 2004</strain>
    </source>
</reference>
<dbReference type="GO" id="GO:0000166">
    <property type="term" value="F:nucleotide binding"/>
    <property type="evidence" value="ECO:0007669"/>
    <property type="project" value="UniProtKB-KW"/>
</dbReference>
<evidence type="ECO:0000313" key="3">
    <source>
        <dbReference type="EnsemblPlants" id="Pp3c6_3420V3.2"/>
    </source>
</evidence>
<dbReference type="InterPro" id="IPR011146">
    <property type="entry name" value="HIT-like"/>
</dbReference>
<reference evidence="3" key="3">
    <citation type="submission" date="2020-12" db="UniProtKB">
        <authorList>
            <consortium name="EnsemblPlants"/>
        </authorList>
    </citation>
    <scope>IDENTIFICATION</scope>
</reference>
<dbReference type="PROSITE" id="PS51084">
    <property type="entry name" value="HIT_2"/>
    <property type="match status" value="1"/>
</dbReference>
<dbReference type="RefSeq" id="XP_024377932.1">
    <property type="nucleotide sequence ID" value="XM_024522164.2"/>
</dbReference>
<organism evidence="3 4">
    <name type="scientific">Physcomitrium patens</name>
    <name type="common">Spreading-leaved earth moss</name>
    <name type="synonym">Physcomitrella patens</name>
    <dbReference type="NCBI Taxonomy" id="3218"/>
    <lineage>
        <taxon>Eukaryota</taxon>
        <taxon>Viridiplantae</taxon>
        <taxon>Streptophyta</taxon>
        <taxon>Embryophyta</taxon>
        <taxon>Bryophyta</taxon>
        <taxon>Bryophytina</taxon>
        <taxon>Bryopsida</taxon>
        <taxon>Funariidae</taxon>
        <taxon>Funariales</taxon>
        <taxon>Funariaceae</taxon>
        <taxon>Physcomitrium</taxon>
    </lineage>
</organism>
<evidence type="ECO:0000256" key="2">
    <source>
        <dbReference type="ARBA" id="ARBA00022801"/>
    </source>
</evidence>
<dbReference type="EnsemblPlants" id="Pp3c6_3420V3.2">
    <property type="protein sequence ID" value="Pp3c6_3420V3.2"/>
    <property type="gene ID" value="Pp3c6_3420"/>
</dbReference>
<sequence>MSLWRWLSPLGKKPEDCPFCILASAPPESCGSKVLFQDEEIVVLVDRNPSAYRHYLVIPTNHIKTVKDLRPGEEDYSLVSHMYKLGKSTLLHDAPDAAKYRFGFHRPPFNSVDHLHLHCTALPYKSVWRRLKYVSVGWLGAYVSVEHVLQYLDTNKDTKTGVPLGDEPELHV</sequence>
<dbReference type="AlphaFoldDB" id="A9SGW5"/>
<dbReference type="Proteomes" id="UP000006727">
    <property type="component" value="Chromosome 6"/>
</dbReference>
<dbReference type="GO" id="GO:0047627">
    <property type="term" value="F:adenylylsulfatase activity"/>
    <property type="evidence" value="ECO:0007669"/>
    <property type="project" value="UniProtKB-ARBA"/>
</dbReference>
<keyword evidence="1" id="KW-0547">Nucleotide-binding</keyword>
<evidence type="ECO:0000256" key="1">
    <source>
        <dbReference type="ARBA" id="ARBA00022741"/>
    </source>
</evidence>
<dbReference type="SUPFAM" id="SSF54197">
    <property type="entry name" value="HIT-like"/>
    <property type="match status" value="1"/>
</dbReference>
<dbReference type="Pfam" id="PF11969">
    <property type="entry name" value="DcpS_C"/>
    <property type="match status" value="1"/>
</dbReference>
<dbReference type="Gene3D" id="3.30.428.10">
    <property type="entry name" value="HIT-like"/>
    <property type="match status" value="1"/>
</dbReference>
<protein>
    <submittedName>
        <fullName evidence="3">Uncharacterized protein</fullName>
    </submittedName>
</protein>
<evidence type="ECO:0000313" key="4">
    <source>
        <dbReference type="Proteomes" id="UP000006727"/>
    </source>
</evidence>
<dbReference type="PANTHER" id="PTHR12486">
    <property type="entry name" value="APRATAXIN-RELATED"/>
    <property type="match status" value="1"/>
</dbReference>
<dbReference type="GeneID" id="112283474"/>
<proteinExistence type="predicted"/>
<keyword evidence="2" id="KW-0378">Hydrolase</keyword>
<accession>A9SGW5</accession>
<name>A9SGW5_PHYPA</name>
<gene>
    <name evidence="3" type="primary">LOC112283474</name>
</gene>
<reference evidence="3 4" key="2">
    <citation type="journal article" date="2018" name="Plant J.">
        <title>The Physcomitrella patens chromosome-scale assembly reveals moss genome structure and evolution.</title>
        <authorList>
            <person name="Lang D."/>
            <person name="Ullrich K.K."/>
            <person name="Murat F."/>
            <person name="Fuchs J."/>
            <person name="Jenkins J."/>
            <person name="Haas F.B."/>
            <person name="Piednoel M."/>
            <person name="Gundlach H."/>
            <person name="Van Bel M."/>
            <person name="Meyberg R."/>
            <person name="Vives C."/>
            <person name="Morata J."/>
            <person name="Symeonidi A."/>
            <person name="Hiss M."/>
            <person name="Muchero W."/>
            <person name="Kamisugi Y."/>
            <person name="Saleh O."/>
            <person name="Blanc G."/>
            <person name="Decker E.L."/>
            <person name="van Gessel N."/>
            <person name="Grimwood J."/>
            <person name="Hayes R.D."/>
            <person name="Graham S.W."/>
            <person name="Gunter L.E."/>
            <person name="McDaniel S.F."/>
            <person name="Hoernstein S.N.W."/>
            <person name="Larsson A."/>
            <person name="Li F.W."/>
            <person name="Perroud P.F."/>
            <person name="Phillips J."/>
            <person name="Ranjan P."/>
            <person name="Rokshar D.S."/>
            <person name="Rothfels C.J."/>
            <person name="Schneider L."/>
            <person name="Shu S."/>
            <person name="Stevenson D.W."/>
            <person name="Thummler F."/>
            <person name="Tillich M."/>
            <person name="Villarreal Aguilar J.C."/>
            <person name="Widiez T."/>
            <person name="Wong G.K."/>
            <person name="Wymore A."/>
            <person name="Zhang Y."/>
            <person name="Zimmer A.D."/>
            <person name="Quatrano R.S."/>
            <person name="Mayer K.F.X."/>
            <person name="Goodstein D."/>
            <person name="Casacuberta J.M."/>
            <person name="Vandepoele K."/>
            <person name="Reski R."/>
            <person name="Cuming A.C."/>
            <person name="Tuskan G.A."/>
            <person name="Maumus F."/>
            <person name="Salse J."/>
            <person name="Schmutz J."/>
            <person name="Rensing S.A."/>
        </authorList>
    </citation>
    <scope>NUCLEOTIDE SEQUENCE [LARGE SCALE GENOMIC DNA]</scope>
    <source>
        <strain evidence="3 4">cv. Gransden 2004</strain>
    </source>
</reference>